<dbReference type="EMBL" id="CP048788">
    <property type="protein sequence ID" value="QJF49680.1"/>
    <property type="molecule type" value="Genomic_DNA"/>
</dbReference>
<feature type="domain" description="Fatty acid desaturase" evidence="2">
    <location>
        <begin position="42"/>
        <end position="276"/>
    </location>
</feature>
<feature type="transmembrane region" description="Helical" evidence="1">
    <location>
        <begin position="165"/>
        <end position="186"/>
    </location>
</feature>
<accession>A0A858SME5</accession>
<keyword evidence="4" id="KW-1185">Reference proteome</keyword>
<feature type="transmembrane region" description="Helical" evidence="1">
    <location>
        <begin position="12"/>
        <end position="34"/>
    </location>
</feature>
<dbReference type="Proteomes" id="UP000503308">
    <property type="component" value="Chromosome"/>
</dbReference>
<feature type="transmembrane region" description="Helical" evidence="1">
    <location>
        <begin position="68"/>
        <end position="86"/>
    </location>
</feature>
<name>A0A858SME5_9RHOB</name>
<reference evidence="3 4" key="1">
    <citation type="submission" date="2020-02" db="EMBL/GenBank/DDBJ databases">
        <title>Genome sequence of Roseobacter ponti.</title>
        <authorList>
            <person name="Hollensteiner J."/>
            <person name="Schneider D."/>
            <person name="Poehlein A."/>
            <person name="Daniel R."/>
        </authorList>
    </citation>
    <scope>NUCLEOTIDE SEQUENCE [LARGE SCALE GENOMIC DNA]</scope>
    <source>
        <strain evidence="3 4">DSM 106830</strain>
    </source>
</reference>
<evidence type="ECO:0000313" key="4">
    <source>
        <dbReference type="Proteomes" id="UP000503308"/>
    </source>
</evidence>
<evidence type="ECO:0000259" key="2">
    <source>
        <dbReference type="Pfam" id="PF00487"/>
    </source>
</evidence>
<evidence type="ECO:0000313" key="3">
    <source>
        <dbReference type="EMBL" id="QJF49680.1"/>
    </source>
</evidence>
<keyword evidence="1" id="KW-0812">Transmembrane</keyword>
<sequence length="319" mass="35897">MNTPTTRISLPVEWPTLIIAALCYGGYAVATIAYGTLGPVASGILLILALTLYSSLNHEVLHGHPFRNAALNTALVFPALGLFVPYPRFRDTHLAHHHDPVLTDPYDDPETNFVDPAVWARWSVPRRALYNFNNTLAGRMLVGPVISMLTFWTDDMRAVLRGDRAIAGAYLFHAAALIPVVLWWMFVVEMPGWLYGVSAWASLSILKIRTFLEHRAHTRARCRSVIIEDRGLLSVLFLKNNLHAVHHACPQLPWYQLSDYYAARRTAFLERNGGYAYRSYAEIARLFLFRAKDPVPHILWPQDPDTVTETPAAASEPVL</sequence>
<gene>
    <name evidence="3" type="ORF">G3256_00130</name>
</gene>
<organism evidence="3 4">
    <name type="scientific">Roseobacter ponti</name>
    <dbReference type="NCBI Taxonomy" id="1891787"/>
    <lineage>
        <taxon>Bacteria</taxon>
        <taxon>Pseudomonadati</taxon>
        <taxon>Pseudomonadota</taxon>
        <taxon>Alphaproteobacteria</taxon>
        <taxon>Rhodobacterales</taxon>
        <taxon>Roseobacteraceae</taxon>
        <taxon>Roseobacter</taxon>
    </lineage>
</organism>
<keyword evidence="1" id="KW-0472">Membrane</keyword>
<dbReference type="AlphaFoldDB" id="A0A858SME5"/>
<feature type="transmembrane region" description="Helical" evidence="1">
    <location>
        <begin position="192"/>
        <end position="212"/>
    </location>
</feature>
<dbReference type="KEGG" id="rpon:G3256_00130"/>
<protein>
    <submittedName>
        <fullName evidence="3">Fatty acid desaturase</fullName>
    </submittedName>
</protein>
<dbReference type="GO" id="GO:0006629">
    <property type="term" value="P:lipid metabolic process"/>
    <property type="evidence" value="ECO:0007669"/>
    <property type="project" value="InterPro"/>
</dbReference>
<dbReference type="Pfam" id="PF00487">
    <property type="entry name" value="FA_desaturase"/>
    <property type="match status" value="1"/>
</dbReference>
<dbReference type="RefSeq" id="WP_169638904.1">
    <property type="nucleotide sequence ID" value="NZ_CP048788.1"/>
</dbReference>
<keyword evidence="1" id="KW-1133">Transmembrane helix</keyword>
<evidence type="ECO:0000256" key="1">
    <source>
        <dbReference type="SAM" id="Phobius"/>
    </source>
</evidence>
<dbReference type="CDD" id="cd03509">
    <property type="entry name" value="DesA_FADS-like"/>
    <property type="match status" value="1"/>
</dbReference>
<feature type="transmembrane region" description="Helical" evidence="1">
    <location>
        <begin position="136"/>
        <end position="153"/>
    </location>
</feature>
<proteinExistence type="predicted"/>
<dbReference type="InterPro" id="IPR005804">
    <property type="entry name" value="FA_desaturase_dom"/>
</dbReference>
<feature type="transmembrane region" description="Helical" evidence="1">
    <location>
        <begin position="40"/>
        <end position="56"/>
    </location>
</feature>